<dbReference type="GeneID" id="17289464"/>
<organism evidence="2">
    <name type="scientific">Guillardia theta (strain CCMP2712)</name>
    <name type="common">Cryptophyte</name>
    <dbReference type="NCBI Taxonomy" id="905079"/>
    <lineage>
        <taxon>Eukaryota</taxon>
        <taxon>Cryptophyceae</taxon>
        <taxon>Pyrenomonadales</taxon>
        <taxon>Geminigeraceae</taxon>
        <taxon>Guillardia</taxon>
    </lineage>
</organism>
<dbReference type="OrthoDB" id="424974at2759"/>
<dbReference type="HOGENOM" id="CLU_007884_14_1_1"/>
<evidence type="ECO:0000313" key="4">
    <source>
        <dbReference type="Proteomes" id="UP000011087"/>
    </source>
</evidence>
<dbReference type="PANTHER" id="PTHR13847">
    <property type="entry name" value="SARCOSINE DEHYDROGENASE-RELATED"/>
    <property type="match status" value="1"/>
</dbReference>
<dbReference type="EMBL" id="JH993174">
    <property type="protein sequence ID" value="EKX32732.1"/>
    <property type="molecule type" value="Genomic_DNA"/>
</dbReference>
<dbReference type="AlphaFoldDB" id="L1I9F5"/>
<dbReference type="PANTHER" id="PTHR13847:SF150">
    <property type="entry name" value="OXIDOREDUCTASE TDA3-RELATED"/>
    <property type="match status" value="1"/>
</dbReference>
<reference evidence="2 4" key="1">
    <citation type="journal article" date="2012" name="Nature">
        <title>Algal genomes reveal evolutionary mosaicism and the fate of nucleomorphs.</title>
        <authorList>
            <consortium name="DOE Joint Genome Institute"/>
            <person name="Curtis B.A."/>
            <person name="Tanifuji G."/>
            <person name="Burki F."/>
            <person name="Gruber A."/>
            <person name="Irimia M."/>
            <person name="Maruyama S."/>
            <person name="Arias M.C."/>
            <person name="Ball S.G."/>
            <person name="Gile G.H."/>
            <person name="Hirakawa Y."/>
            <person name="Hopkins J.F."/>
            <person name="Kuo A."/>
            <person name="Rensing S.A."/>
            <person name="Schmutz J."/>
            <person name="Symeonidi A."/>
            <person name="Elias M."/>
            <person name="Eveleigh R.J."/>
            <person name="Herman E.K."/>
            <person name="Klute M.J."/>
            <person name="Nakayama T."/>
            <person name="Obornik M."/>
            <person name="Reyes-Prieto A."/>
            <person name="Armbrust E.V."/>
            <person name="Aves S.J."/>
            <person name="Beiko R.G."/>
            <person name="Coutinho P."/>
            <person name="Dacks J.B."/>
            <person name="Durnford D.G."/>
            <person name="Fast N.M."/>
            <person name="Green B.R."/>
            <person name="Grisdale C.J."/>
            <person name="Hempel F."/>
            <person name="Henrissat B."/>
            <person name="Hoppner M.P."/>
            <person name="Ishida K."/>
            <person name="Kim E."/>
            <person name="Koreny L."/>
            <person name="Kroth P.G."/>
            <person name="Liu Y."/>
            <person name="Malik S.B."/>
            <person name="Maier U.G."/>
            <person name="McRose D."/>
            <person name="Mock T."/>
            <person name="Neilson J.A."/>
            <person name="Onodera N.T."/>
            <person name="Poole A.M."/>
            <person name="Pritham E.J."/>
            <person name="Richards T.A."/>
            <person name="Rocap G."/>
            <person name="Roy S.W."/>
            <person name="Sarai C."/>
            <person name="Schaack S."/>
            <person name="Shirato S."/>
            <person name="Slamovits C.H."/>
            <person name="Spencer D.F."/>
            <person name="Suzuki S."/>
            <person name="Worden A.Z."/>
            <person name="Zauner S."/>
            <person name="Barry K."/>
            <person name="Bell C."/>
            <person name="Bharti A.K."/>
            <person name="Crow J.A."/>
            <person name="Grimwood J."/>
            <person name="Kramer R."/>
            <person name="Lindquist E."/>
            <person name="Lucas S."/>
            <person name="Salamov A."/>
            <person name="McFadden G.I."/>
            <person name="Lane C.E."/>
            <person name="Keeling P.J."/>
            <person name="Gray M.W."/>
            <person name="Grigoriev I.V."/>
            <person name="Archibald J.M."/>
        </authorList>
    </citation>
    <scope>NUCLEOTIDE SEQUENCE</scope>
    <source>
        <strain evidence="2 4">CCMP2712</strain>
    </source>
</reference>
<dbReference type="Proteomes" id="UP000011087">
    <property type="component" value="Unassembled WGS sequence"/>
</dbReference>
<dbReference type="SUPFAM" id="SSF51905">
    <property type="entry name" value="FAD/NAD(P)-binding domain"/>
    <property type="match status" value="1"/>
</dbReference>
<feature type="domain" description="FAD dependent oxidoreductase" evidence="1">
    <location>
        <begin position="4"/>
        <end position="335"/>
    </location>
</feature>
<reference evidence="3" key="3">
    <citation type="submission" date="2015-06" db="UniProtKB">
        <authorList>
            <consortium name="EnsemblProtists"/>
        </authorList>
    </citation>
    <scope>IDENTIFICATION</scope>
</reference>
<dbReference type="Gene3D" id="3.30.9.10">
    <property type="entry name" value="D-Amino Acid Oxidase, subunit A, domain 2"/>
    <property type="match status" value="1"/>
</dbReference>
<keyword evidence="4" id="KW-1185">Reference proteome</keyword>
<sequence length="370" mass="39494">MCFKVVICGAGVVGSSVAYFLSKRGVPAAIVDRAGVAPAASGKAGGFLAKDWNDGTPIGPLASLSFSLHEELAQTLGLDSYRRLSCHQVAVSGPSGSEPKRVDGVEWVDIGVQGHAVMGTEKTIAQVHPKQLTEALMKSALDHGCSFHVGVVQEIKTELRGDSKHVAGVIVDSQFVPCEKVVIAMGPWSSQCTQGLKLPPMLGQKYHSVLMQNERELSQAIFFHGLGDPEVYPRPKGEVYVTGFPDTPVAVEDLPGQEVVRPDVVNRLTETMKLVSTELGRAEVTRYQACYLPISVDGLPLIGKLEEVEGVYIATGHGCWGILNGPATGLVMSELIVDGVAKSVDISPFDPNRFKVFDDMHRVGSSADSC</sequence>
<reference evidence="4" key="2">
    <citation type="submission" date="2012-11" db="EMBL/GenBank/DDBJ databases">
        <authorList>
            <person name="Kuo A."/>
            <person name="Curtis B.A."/>
            <person name="Tanifuji G."/>
            <person name="Burki F."/>
            <person name="Gruber A."/>
            <person name="Irimia M."/>
            <person name="Maruyama S."/>
            <person name="Arias M.C."/>
            <person name="Ball S.G."/>
            <person name="Gile G.H."/>
            <person name="Hirakawa Y."/>
            <person name="Hopkins J.F."/>
            <person name="Rensing S.A."/>
            <person name="Schmutz J."/>
            <person name="Symeonidi A."/>
            <person name="Elias M."/>
            <person name="Eveleigh R.J."/>
            <person name="Herman E.K."/>
            <person name="Klute M.J."/>
            <person name="Nakayama T."/>
            <person name="Obornik M."/>
            <person name="Reyes-Prieto A."/>
            <person name="Armbrust E.V."/>
            <person name="Aves S.J."/>
            <person name="Beiko R.G."/>
            <person name="Coutinho P."/>
            <person name="Dacks J.B."/>
            <person name="Durnford D.G."/>
            <person name="Fast N.M."/>
            <person name="Green B.R."/>
            <person name="Grisdale C."/>
            <person name="Hempe F."/>
            <person name="Henrissat B."/>
            <person name="Hoppner M.P."/>
            <person name="Ishida K.-I."/>
            <person name="Kim E."/>
            <person name="Koreny L."/>
            <person name="Kroth P.G."/>
            <person name="Liu Y."/>
            <person name="Malik S.-B."/>
            <person name="Maier U.G."/>
            <person name="McRose D."/>
            <person name="Mock T."/>
            <person name="Neilson J.A."/>
            <person name="Onodera N.T."/>
            <person name="Poole A.M."/>
            <person name="Pritham E.J."/>
            <person name="Richards T.A."/>
            <person name="Rocap G."/>
            <person name="Roy S.W."/>
            <person name="Sarai C."/>
            <person name="Schaack S."/>
            <person name="Shirato S."/>
            <person name="Slamovits C.H."/>
            <person name="Spencer D.F."/>
            <person name="Suzuki S."/>
            <person name="Worden A.Z."/>
            <person name="Zauner S."/>
            <person name="Barry K."/>
            <person name="Bell C."/>
            <person name="Bharti A.K."/>
            <person name="Crow J.A."/>
            <person name="Grimwood J."/>
            <person name="Kramer R."/>
            <person name="Lindquist E."/>
            <person name="Lucas S."/>
            <person name="Salamov A."/>
            <person name="McFadden G.I."/>
            <person name="Lane C.E."/>
            <person name="Keeling P.J."/>
            <person name="Gray M.W."/>
            <person name="Grigoriev I.V."/>
            <person name="Archibald J.M."/>
        </authorList>
    </citation>
    <scope>NUCLEOTIDE SEQUENCE</scope>
    <source>
        <strain evidence="4">CCMP2712</strain>
    </source>
</reference>
<dbReference type="STRING" id="905079.L1I9F5"/>
<dbReference type="eggNOG" id="KOG2852">
    <property type="taxonomic scope" value="Eukaryota"/>
</dbReference>
<gene>
    <name evidence="2" type="ORF">GUITHDRAFT_160318</name>
</gene>
<evidence type="ECO:0000313" key="3">
    <source>
        <dbReference type="EnsemblProtists" id="EKX32732"/>
    </source>
</evidence>
<dbReference type="Pfam" id="PF01266">
    <property type="entry name" value="DAO"/>
    <property type="match status" value="1"/>
</dbReference>
<accession>L1I9F5</accession>
<dbReference type="EnsemblProtists" id="EKX32732">
    <property type="protein sequence ID" value="EKX32732"/>
    <property type="gene ID" value="GUITHDRAFT_160318"/>
</dbReference>
<dbReference type="GO" id="GO:0005737">
    <property type="term" value="C:cytoplasm"/>
    <property type="evidence" value="ECO:0007669"/>
    <property type="project" value="TreeGrafter"/>
</dbReference>
<proteinExistence type="predicted"/>
<name>L1I9F5_GUITC</name>
<dbReference type="RefSeq" id="XP_005819712.1">
    <property type="nucleotide sequence ID" value="XM_005819655.1"/>
</dbReference>
<dbReference type="InterPro" id="IPR006076">
    <property type="entry name" value="FAD-dep_OxRdtase"/>
</dbReference>
<evidence type="ECO:0000313" key="2">
    <source>
        <dbReference type="EMBL" id="EKX32732.1"/>
    </source>
</evidence>
<protein>
    <recommendedName>
        <fullName evidence="1">FAD dependent oxidoreductase domain-containing protein</fullName>
    </recommendedName>
</protein>
<dbReference type="InterPro" id="IPR036188">
    <property type="entry name" value="FAD/NAD-bd_sf"/>
</dbReference>
<dbReference type="Gene3D" id="3.50.50.60">
    <property type="entry name" value="FAD/NAD(P)-binding domain"/>
    <property type="match status" value="2"/>
</dbReference>
<dbReference type="OMA" id="DDTVYAC"/>
<evidence type="ECO:0000259" key="1">
    <source>
        <dbReference type="Pfam" id="PF01266"/>
    </source>
</evidence>
<dbReference type="PaxDb" id="55529-EKX32732"/>
<dbReference type="KEGG" id="gtt:GUITHDRAFT_160318"/>